<evidence type="ECO:0000256" key="3">
    <source>
        <dbReference type="ARBA" id="ARBA00022500"/>
    </source>
</evidence>
<comment type="similarity">
    <text evidence="8">Belongs to the methyl-accepting chemotaxis (MCP) protein family.</text>
</comment>
<dbReference type="Pfam" id="PF02743">
    <property type="entry name" value="dCache_1"/>
    <property type="match status" value="1"/>
</dbReference>
<keyword evidence="4 11" id="KW-0812">Transmembrane</keyword>
<dbReference type="InterPro" id="IPR004089">
    <property type="entry name" value="MCPsignal_dom"/>
</dbReference>
<dbReference type="InterPro" id="IPR029151">
    <property type="entry name" value="Sensor-like_sf"/>
</dbReference>
<sequence length="673" mass="72085">MKMNLRARFLVPTLTILVIGMGASAWLTQTYSKQAVTAAVNAHMTQVSESVAGLIGTWVQDAKRDLTLQAQRDEITQAFAGGDMNEVTREMQQFKKNYPDFDAVKLADADGNIIASTYPQEVGRLDISSRKYFRGAMNGTPVVSDALKSQLTGNLIFVVSVPCMRDGRVAGVFLGTLELGSFSEHFVAPVTIGKEGYAFIMASDGNVLAHPDSSRLMTNLLKQNWAGEMLKNDSGKLNHEENGRWKELVYSREPETGWVVGVTAFEDDIYSAAYELANIVRLISVIVALLVAGVLFLIVRNIAGAMSETAGYAEAVAEGQLDHSLHVQRQDEIGVLADALRKMVQNLKSMIQTAEAKTIEAEEQSRKANVAMQEAEEARKAADNAKREGMLQAAAQLEHVVLSLSSASEQLAAQVEEASRGSDVQRERTSETAAAIEEMNATVLEVARNASEAAGSADNARNNAEEGQGIVEAVIQSITEVKNRATSLKESLNTLGDHAEGIGKIMTVISDIADQTNLLALNAAIEAARAGDAGRGFAVVADEVRKLAEKTMQATSEVGAAVSAIQQGTRENIEGMDKAGEAVLKSTELAGRAGKSLGSIHSVVESTADQVRSIATASEQQSAASEQIARGAEEINRIAAETSEVMTQSSEAVSNVARMAQELQNVVEQLKRQ</sequence>
<keyword evidence="10" id="KW-0175">Coiled coil</keyword>
<dbReference type="Proteomes" id="UP000002710">
    <property type="component" value="Chromosome"/>
</dbReference>
<evidence type="ECO:0000313" key="14">
    <source>
        <dbReference type="EMBL" id="ABB39762.1"/>
    </source>
</evidence>
<dbReference type="EMBL" id="CP000112">
    <property type="protein sequence ID" value="ABB39762.1"/>
    <property type="molecule type" value="Genomic_DNA"/>
</dbReference>
<evidence type="ECO:0000256" key="8">
    <source>
        <dbReference type="ARBA" id="ARBA00029447"/>
    </source>
</evidence>
<dbReference type="CDD" id="cd06225">
    <property type="entry name" value="HAMP"/>
    <property type="match status" value="1"/>
</dbReference>
<gene>
    <name evidence="14" type="ordered locus">Dde_2968</name>
</gene>
<dbReference type="KEGG" id="dde:Dde_2968"/>
<dbReference type="SUPFAM" id="SSF58104">
    <property type="entry name" value="Methyl-accepting chemotaxis protein (MCP) signaling domain"/>
    <property type="match status" value="1"/>
</dbReference>
<dbReference type="InterPro" id="IPR003660">
    <property type="entry name" value="HAMP_dom"/>
</dbReference>
<feature type="coiled-coil region" evidence="10">
    <location>
        <begin position="337"/>
        <end position="388"/>
    </location>
</feature>
<dbReference type="PANTHER" id="PTHR32089:SF112">
    <property type="entry name" value="LYSOZYME-LIKE PROTEIN-RELATED"/>
    <property type="match status" value="1"/>
</dbReference>
<dbReference type="Pfam" id="PF00672">
    <property type="entry name" value="HAMP"/>
    <property type="match status" value="1"/>
</dbReference>
<keyword evidence="7 9" id="KW-0807">Transducer</keyword>
<evidence type="ECO:0000256" key="9">
    <source>
        <dbReference type="PROSITE-ProRule" id="PRU00284"/>
    </source>
</evidence>
<dbReference type="AlphaFoldDB" id="Q30X34"/>
<name>Q30X34_OLEA2</name>
<accession>Q30X34</accession>
<dbReference type="CDD" id="cd11386">
    <property type="entry name" value="MCP_signal"/>
    <property type="match status" value="1"/>
</dbReference>
<dbReference type="SMART" id="SM00304">
    <property type="entry name" value="HAMP"/>
    <property type="match status" value="1"/>
</dbReference>
<evidence type="ECO:0000259" key="12">
    <source>
        <dbReference type="PROSITE" id="PS50111"/>
    </source>
</evidence>
<evidence type="ECO:0000256" key="11">
    <source>
        <dbReference type="SAM" id="Phobius"/>
    </source>
</evidence>
<evidence type="ECO:0000259" key="13">
    <source>
        <dbReference type="PROSITE" id="PS50885"/>
    </source>
</evidence>
<dbReference type="PROSITE" id="PS50111">
    <property type="entry name" value="CHEMOTAXIS_TRANSDUC_2"/>
    <property type="match status" value="1"/>
</dbReference>
<dbReference type="SMART" id="SM00283">
    <property type="entry name" value="MA"/>
    <property type="match status" value="1"/>
</dbReference>
<proteinExistence type="inferred from homology"/>
<dbReference type="HOGENOM" id="CLU_000445_107_19_7"/>
<dbReference type="CDD" id="cd12914">
    <property type="entry name" value="PDC1_DGC_like"/>
    <property type="match status" value="1"/>
</dbReference>
<keyword evidence="3" id="KW-0145">Chemotaxis</keyword>
<evidence type="ECO:0000256" key="4">
    <source>
        <dbReference type="ARBA" id="ARBA00022692"/>
    </source>
</evidence>
<dbReference type="STRING" id="207559.Dde_2968"/>
<dbReference type="GO" id="GO:0006935">
    <property type="term" value="P:chemotaxis"/>
    <property type="evidence" value="ECO:0007669"/>
    <property type="project" value="UniProtKB-KW"/>
</dbReference>
<protein>
    <submittedName>
        <fullName evidence="14">Methyl-accepting chemotaxis sensory transducer with Cache sensor</fullName>
    </submittedName>
</protein>
<dbReference type="Gene3D" id="6.10.340.10">
    <property type="match status" value="1"/>
</dbReference>
<dbReference type="PANTHER" id="PTHR32089">
    <property type="entry name" value="METHYL-ACCEPTING CHEMOTAXIS PROTEIN MCPB"/>
    <property type="match status" value="1"/>
</dbReference>
<feature type="domain" description="Methyl-accepting transducer" evidence="12">
    <location>
        <begin position="400"/>
        <end position="636"/>
    </location>
</feature>
<evidence type="ECO:0000256" key="2">
    <source>
        <dbReference type="ARBA" id="ARBA00022475"/>
    </source>
</evidence>
<keyword evidence="6 11" id="KW-0472">Membrane</keyword>
<evidence type="ECO:0000313" key="15">
    <source>
        <dbReference type="Proteomes" id="UP000002710"/>
    </source>
</evidence>
<reference evidence="14 15" key="1">
    <citation type="journal article" date="2011" name="J. Bacteriol.">
        <title>Complete genome sequence and updated annotation of Desulfovibrio alaskensis G20.</title>
        <authorList>
            <person name="Hauser L.J."/>
            <person name="Land M.L."/>
            <person name="Brown S.D."/>
            <person name="Larimer F."/>
            <person name="Keller K.L."/>
            <person name="Rapp-Giles B.J."/>
            <person name="Price M.N."/>
            <person name="Lin M."/>
            <person name="Bruce D.C."/>
            <person name="Detter J.C."/>
            <person name="Tapia R."/>
            <person name="Han C.S."/>
            <person name="Goodwin L.A."/>
            <person name="Cheng J.F."/>
            <person name="Pitluck S."/>
            <person name="Copeland A."/>
            <person name="Lucas S."/>
            <person name="Nolan M."/>
            <person name="Lapidus A.L."/>
            <person name="Palumbo A.V."/>
            <person name="Wall J.D."/>
        </authorList>
    </citation>
    <scope>NUCLEOTIDE SEQUENCE [LARGE SCALE GENOMIC DNA]</scope>
    <source>
        <strain evidence="15">ATCC BAA 1058 / DSM 17464 / G20</strain>
    </source>
</reference>
<evidence type="ECO:0000256" key="10">
    <source>
        <dbReference type="SAM" id="Coils"/>
    </source>
</evidence>
<feature type="transmembrane region" description="Helical" evidence="11">
    <location>
        <begin position="279"/>
        <end position="299"/>
    </location>
</feature>
<dbReference type="Gene3D" id="3.30.450.20">
    <property type="entry name" value="PAS domain"/>
    <property type="match status" value="1"/>
</dbReference>
<comment type="subcellular location">
    <subcellularLocation>
        <location evidence="1">Cell membrane</location>
        <topology evidence="1">Multi-pass membrane protein</topology>
    </subcellularLocation>
</comment>
<dbReference type="eggNOG" id="COG0840">
    <property type="taxonomic scope" value="Bacteria"/>
</dbReference>
<dbReference type="Pfam" id="PF00015">
    <property type="entry name" value="MCPsignal"/>
    <property type="match status" value="1"/>
</dbReference>
<keyword evidence="5 11" id="KW-1133">Transmembrane helix</keyword>
<dbReference type="RefSeq" id="WP_011368740.1">
    <property type="nucleotide sequence ID" value="NC_007519.1"/>
</dbReference>
<dbReference type="FunFam" id="1.10.287.950:FF:000001">
    <property type="entry name" value="Methyl-accepting chemotaxis sensory transducer"/>
    <property type="match status" value="1"/>
</dbReference>
<organism evidence="14 15">
    <name type="scientific">Oleidesulfovibrio alaskensis (strain ATCC BAA-1058 / DSM 17464 / G20)</name>
    <name type="common">Desulfovibrio alaskensis</name>
    <dbReference type="NCBI Taxonomy" id="207559"/>
    <lineage>
        <taxon>Bacteria</taxon>
        <taxon>Pseudomonadati</taxon>
        <taxon>Thermodesulfobacteriota</taxon>
        <taxon>Desulfovibrionia</taxon>
        <taxon>Desulfovibrionales</taxon>
        <taxon>Desulfovibrionaceae</taxon>
        <taxon>Oleidesulfovibrio</taxon>
    </lineage>
</organism>
<dbReference type="Gene3D" id="1.10.287.950">
    <property type="entry name" value="Methyl-accepting chemotaxis protein"/>
    <property type="match status" value="1"/>
</dbReference>
<feature type="domain" description="HAMP" evidence="13">
    <location>
        <begin position="300"/>
        <end position="352"/>
    </location>
</feature>
<dbReference type="SUPFAM" id="SSF103190">
    <property type="entry name" value="Sensory domain-like"/>
    <property type="match status" value="1"/>
</dbReference>
<dbReference type="PROSITE" id="PS50885">
    <property type="entry name" value="HAMP"/>
    <property type="match status" value="1"/>
</dbReference>
<keyword evidence="15" id="KW-1185">Reference proteome</keyword>
<dbReference type="CDD" id="cd12912">
    <property type="entry name" value="PDC2_MCP_like"/>
    <property type="match status" value="1"/>
</dbReference>
<dbReference type="GO" id="GO:0007165">
    <property type="term" value="P:signal transduction"/>
    <property type="evidence" value="ECO:0007669"/>
    <property type="project" value="UniProtKB-KW"/>
</dbReference>
<evidence type="ECO:0000256" key="6">
    <source>
        <dbReference type="ARBA" id="ARBA00023136"/>
    </source>
</evidence>
<dbReference type="GO" id="GO:0005886">
    <property type="term" value="C:plasma membrane"/>
    <property type="evidence" value="ECO:0007669"/>
    <property type="project" value="UniProtKB-SubCell"/>
</dbReference>
<evidence type="ECO:0000256" key="1">
    <source>
        <dbReference type="ARBA" id="ARBA00004651"/>
    </source>
</evidence>
<evidence type="ECO:0000256" key="7">
    <source>
        <dbReference type="ARBA" id="ARBA00023224"/>
    </source>
</evidence>
<dbReference type="eggNOG" id="COG4191">
    <property type="taxonomic scope" value="Bacteria"/>
</dbReference>
<dbReference type="InterPro" id="IPR033479">
    <property type="entry name" value="dCache_1"/>
</dbReference>
<evidence type="ECO:0000256" key="5">
    <source>
        <dbReference type="ARBA" id="ARBA00022989"/>
    </source>
</evidence>
<keyword evidence="2" id="KW-1003">Cell membrane</keyword>